<evidence type="ECO:0000256" key="7">
    <source>
        <dbReference type="ARBA" id="ARBA00062982"/>
    </source>
</evidence>
<sequence>MKGRFSTVDLRAILTEIKDSVLGMRVANVYDIDNKTYLIKLVKTDEKKMLLLESGTRLYATSFDWPKNMMPSGFSMKLRKHLRTRRLISIQQLGSDRIVDMQFGENEAAYHLIVELYDRGNLILTDYEYTILNLLRTRTEGDDVRFAVREKYPLELARPPQPLISLEK</sequence>
<dbReference type="Gene3D" id="2.30.310.10">
    <property type="entry name" value="ibrinogen binding protein from staphylococcus aureus domain"/>
    <property type="match status" value="1"/>
</dbReference>
<dbReference type="GO" id="GO:0005634">
    <property type="term" value="C:nucleus"/>
    <property type="evidence" value="ECO:0007669"/>
    <property type="project" value="UniProtKB-SubCell"/>
</dbReference>
<dbReference type="eggNOG" id="KOG2030">
    <property type="taxonomic scope" value="Eukaryota"/>
</dbReference>
<comment type="subunit">
    <text evidence="7">Component of the ribosome quality control complex (RQC), composed of the E3 ubiquitin ligase LTN1, TCF25 and NEMF associated with the 60S ribosomal subunit. The complex probably also contains VCP/p97 and its ubiquitin-binding cofactors. Interacts (via its N-terminus) with XPO1.</text>
</comment>
<dbReference type="EMBL" id="GG666577">
    <property type="protein sequence ID" value="EEN52832.1"/>
    <property type="molecule type" value="Genomic_DNA"/>
</dbReference>
<dbReference type="InterPro" id="IPR051608">
    <property type="entry name" value="RQC_Subunit_NEMF"/>
</dbReference>
<evidence type="ECO:0000256" key="6">
    <source>
        <dbReference type="ARBA" id="ARBA00023242"/>
    </source>
</evidence>
<dbReference type="AlphaFoldDB" id="C3Z3R8"/>
<dbReference type="PANTHER" id="PTHR15239">
    <property type="entry name" value="NUCLEAR EXPORT MEDIATOR FACTOR NEMF"/>
    <property type="match status" value="1"/>
</dbReference>
<keyword evidence="5" id="KW-0175">Coiled coil</keyword>
<gene>
    <name evidence="10" type="ORF">BRAFLDRAFT_116214</name>
</gene>
<dbReference type="PANTHER" id="PTHR15239:SF6">
    <property type="entry name" value="RIBOSOME QUALITY CONTROL COMPLEX SUBUNIT NEMF"/>
    <property type="match status" value="1"/>
</dbReference>
<organism>
    <name type="scientific">Branchiostoma floridae</name>
    <name type="common">Florida lancelet</name>
    <name type="synonym">Amphioxus</name>
    <dbReference type="NCBI Taxonomy" id="7739"/>
    <lineage>
        <taxon>Eukaryota</taxon>
        <taxon>Metazoa</taxon>
        <taxon>Chordata</taxon>
        <taxon>Cephalochordata</taxon>
        <taxon>Leptocardii</taxon>
        <taxon>Amphioxiformes</taxon>
        <taxon>Branchiostomatidae</taxon>
        <taxon>Branchiostoma</taxon>
    </lineage>
</organism>
<dbReference type="GO" id="GO:0005737">
    <property type="term" value="C:cytoplasm"/>
    <property type="evidence" value="ECO:0007669"/>
    <property type="project" value="UniProtKB-SubCell"/>
</dbReference>
<keyword evidence="6" id="KW-0539">Nucleus</keyword>
<keyword evidence="4" id="KW-0963">Cytoplasm</keyword>
<evidence type="ECO:0000256" key="1">
    <source>
        <dbReference type="ARBA" id="ARBA00004123"/>
    </source>
</evidence>
<comment type="subcellular location">
    <subcellularLocation>
        <location evidence="2">Cytoplasm</location>
    </subcellularLocation>
    <subcellularLocation>
        <location evidence="1">Nucleus</location>
    </subcellularLocation>
</comment>
<protein>
    <recommendedName>
        <fullName evidence="8">Ribosome quality control complex subunit NEMF</fullName>
    </recommendedName>
    <alternativeName>
        <fullName evidence="9">Nuclear export mediator factor</fullName>
    </alternativeName>
</protein>
<evidence type="ECO:0000256" key="5">
    <source>
        <dbReference type="ARBA" id="ARBA00023054"/>
    </source>
</evidence>
<evidence type="ECO:0000256" key="3">
    <source>
        <dbReference type="ARBA" id="ARBA00008318"/>
    </source>
</evidence>
<accession>C3Z3R8</accession>
<name>C3Z3R8_BRAFL</name>
<dbReference type="Pfam" id="PF05833">
    <property type="entry name" value="NFACT_N"/>
    <property type="match status" value="1"/>
</dbReference>
<proteinExistence type="inferred from homology"/>
<dbReference type="FunFam" id="2.30.310.10:FF:000001">
    <property type="entry name" value="Nuclear export mediator factor Nemf"/>
    <property type="match status" value="1"/>
</dbReference>
<evidence type="ECO:0000313" key="10">
    <source>
        <dbReference type="EMBL" id="EEN52832.1"/>
    </source>
</evidence>
<evidence type="ECO:0000256" key="9">
    <source>
        <dbReference type="ARBA" id="ARBA00076869"/>
    </source>
</evidence>
<dbReference type="STRING" id="7739.C3Z3R8"/>
<evidence type="ECO:0000256" key="2">
    <source>
        <dbReference type="ARBA" id="ARBA00004496"/>
    </source>
</evidence>
<evidence type="ECO:0000256" key="8">
    <source>
        <dbReference type="ARBA" id="ARBA00071447"/>
    </source>
</evidence>
<reference evidence="10" key="1">
    <citation type="journal article" date="2008" name="Nature">
        <title>The amphioxus genome and the evolution of the chordate karyotype.</title>
        <authorList>
            <consortium name="US DOE Joint Genome Institute (JGI-PGF)"/>
            <person name="Putnam N.H."/>
            <person name="Butts T."/>
            <person name="Ferrier D.E.K."/>
            <person name="Furlong R.F."/>
            <person name="Hellsten U."/>
            <person name="Kawashima T."/>
            <person name="Robinson-Rechavi M."/>
            <person name="Shoguchi E."/>
            <person name="Terry A."/>
            <person name="Yu J.-K."/>
            <person name="Benito-Gutierrez E.L."/>
            <person name="Dubchak I."/>
            <person name="Garcia-Fernandez J."/>
            <person name="Gibson-Brown J.J."/>
            <person name="Grigoriev I.V."/>
            <person name="Horton A.C."/>
            <person name="de Jong P.J."/>
            <person name="Jurka J."/>
            <person name="Kapitonov V.V."/>
            <person name="Kohara Y."/>
            <person name="Kuroki Y."/>
            <person name="Lindquist E."/>
            <person name="Lucas S."/>
            <person name="Osoegawa K."/>
            <person name="Pennacchio L.A."/>
            <person name="Salamov A.A."/>
            <person name="Satou Y."/>
            <person name="Sauka-Spengler T."/>
            <person name="Schmutz J."/>
            <person name="Shin-I T."/>
            <person name="Toyoda A."/>
            <person name="Bronner-Fraser M."/>
            <person name="Fujiyama A."/>
            <person name="Holland L.Z."/>
            <person name="Holland P.W.H."/>
            <person name="Satoh N."/>
            <person name="Rokhsar D.S."/>
        </authorList>
    </citation>
    <scope>NUCLEOTIDE SEQUENCE [LARGE SCALE GENOMIC DNA]</scope>
    <source>
        <strain evidence="10">S238N-H82</strain>
        <tissue evidence="10">Testes</tissue>
    </source>
</reference>
<dbReference type="GO" id="GO:0140708">
    <property type="term" value="P:CAT tailing"/>
    <property type="evidence" value="ECO:0007669"/>
    <property type="project" value="UniProtKB-ARBA"/>
</dbReference>
<comment type="similarity">
    <text evidence="3">Belongs to the NEMF family.</text>
</comment>
<dbReference type="InParanoid" id="C3Z3R8"/>
<evidence type="ECO:0000256" key="4">
    <source>
        <dbReference type="ARBA" id="ARBA00022490"/>
    </source>
</evidence>